<feature type="non-terminal residue" evidence="2">
    <location>
        <position position="1"/>
    </location>
</feature>
<proteinExistence type="predicted"/>
<organism evidence="2">
    <name type="scientific">Arion vulgaris</name>
    <dbReference type="NCBI Taxonomy" id="1028688"/>
    <lineage>
        <taxon>Eukaryota</taxon>
        <taxon>Metazoa</taxon>
        <taxon>Spiralia</taxon>
        <taxon>Lophotrochozoa</taxon>
        <taxon>Mollusca</taxon>
        <taxon>Gastropoda</taxon>
        <taxon>Heterobranchia</taxon>
        <taxon>Euthyneura</taxon>
        <taxon>Panpulmonata</taxon>
        <taxon>Eupulmonata</taxon>
        <taxon>Stylommatophora</taxon>
        <taxon>Helicina</taxon>
        <taxon>Arionoidea</taxon>
        <taxon>Arionidae</taxon>
        <taxon>Arion</taxon>
    </lineage>
</organism>
<gene>
    <name evidence="2" type="primary">ORF29269</name>
</gene>
<feature type="compositionally biased region" description="Polar residues" evidence="1">
    <location>
        <begin position="74"/>
        <end position="83"/>
    </location>
</feature>
<name>A0A0B6YLJ9_9EUPU</name>
<dbReference type="EMBL" id="HACG01010233">
    <property type="protein sequence ID" value="CEK57098.1"/>
    <property type="molecule type" value="Transcribed_RNA"/>
</dbReference>
<protein>
    <submittedName>
        <fullName evidence="2">Uncharacterized protein</fullName>
    </submittedName>
</protein>
<evidence type="ECO:0000313" key="2">
    <source>
        <dbReference type="EMBL" id="CEK57098.1"/>
    </source>
</evidence>
<dbReference type="AlphaFoldDB" id="A0A0B6YLJ9"/>
<sequence length="104" mass="12106">AKWDVYISEYSLSSRQSTIVAGWREFRDHSLPCVNLVETINGFVPFTGRRHQHPLTSPTESVNVRSDTIAEALGNNSPQQLSSFERRQRDRQQRLQEDQQRNHL</sequence>
<evidence type="ECO:0000256" key="1">
    <source>
        <dbReference type="SAM" id="MobiDB-lite"/>
    </source>
</evidence>
<feature type="region of interest" description="Disordered" evidence="1">
    <location>
        <begin position="72"/>
        <end position="104"/>
    </location>
</feature>
<accession>A0A0B6YLJ9</accession>
<feature type="non-terminal residue" evidence="2">
    <location>
        <position position="104"/>
    </location>
</feature>
<reference evidence="2" key="1">
    <citation type="submission" date="2014-12" db="EMBL/GenBank/DDBJ databases">
        <title>Insight into the proteome of Arion vulgaris.</title>
        <authorList>
            <person name="Aradska J."/>
            <person name="Bulat T."/>
            <person name="Smidak R."/>
            <person name="Sarate P."/>
            <person name="Gangsoo J."/>
            <person name="Sialana F."/>
            <person name="Bilban M."/>
            <person name="Lubec G."/>
        </authorList>
    </citation>
    <scope>NUCLEOTIDE SEQUENCE</scope>
    <source>
        <tissue evidence="2">Skin</tissue>
    </source>
</reference>
<feature type="compositionally biased region" description="Basic and acidic residues" evidence="1">
    <location>
        <begin position="84"/>
        <end position="104"/>
    </location>
</feature>